<dbReference type="AlphaFoldDB" id="A0A837DAM0"/>
<comment type="caution">
    <text evidence="5">The sequence shown here is derived from an EMBL/GenBank/DDBJ whole genome shotgun (WGS) entry which is preliminary data.</text>
</comment>
<protein>
    <submittedName>
        <fullName evidence="5">3-oxoacyl-ACP synthase</fullName>
    </submittedName>
</protein>
<dbReference type="PANTHER" id="PTHR11712:SF347">
    <property type="entry name" value="BETA KETOACYL-ACYL CARRIER PROTEIN SYNTHASE"/>
    <property type="match status" value="1"/>
</dbReference>
<gene>
    <name evidence="5" type="ORF">MINT15_13240</name>
</gene>
<dbReference type="Gene3D" id="3.40.47.10">
    <property type="match status" value="1"/>
</dbReference>
<name>A0A837DAM0_9PSEU</name>
<evidence type="ECO:0000256" key="2">
    <source>
        <dbReference type="ARBA" id="ARBA00022679"/>
    </source>
</evidence>
<dbReference type="Pfam" id="PF00109">
    <property type="entry name" value="ketoacyl-synt"/>
    <property type="match status" value="1"/>
</dbReference>
<proteinExistence type="inferred from homology"/>
<dbReference type="GO" id="GO:0006633">
    <property type="term" value="P:fatty acid biosynthetic process"/>
    <property type="evidence" value="ECO:0007669"/>
    <property type="project" value="TreeGrafter"/>
</dbReference>
<dbReference type="RefSeq" id="WP_037309284.1">
    <property type="nucleotide sequence ID" value="NZ_FOWS01000004.1"/>
</dbReference>
<dbReference type="InterPro" id="IPR000794">
    <property type="entry name" value="Beta-ketoacyl_synthase"/>
</dbReference>
<dbReference type="InterPro" id="IPR016039">
    <property type="entry name" value="Thiolase-like"/>
</dbReference>
<dbReference type="Pfam" id="PF02801">
    <property type="entry name" value="Ketoacyl-synt_C"/>
    <property type="match status" value="1"/>
</dbReference>
<dbReference type="SUPFAM" id="SSF53901">
    <property type="entry name" value="Thiolase-like"/>
    <property type="match status" value="2"/>
</dbReference>
<dbReference type="PANTHER" id="PTHR11712">
    <property type="entry name" value="POLYKETIDE SYNTHASE-RELATED"/>
    <property type="match status" value="1"/>
</dbReference>
<accession>A0A837DAM0</accession>
<dbReference type="InterPro" id="IPR014031">
    <property type="entry name" value="Ketoacyl_synth_C"/>
</dbReference>
<reference evidence="5 6" key="1">
    <citation type="submission" date="2014-10" db="EMBL/GenBank/DDBJ databases">
        <title>Genome sequence of Micropolyspora internatus JCM3315.</title>
        <authorList>
            <person name="Shin S.-K."/>
            <person name="Yi H."/>
        </authorList>
    </citation>
    <scope>NUCLEOTIDE SEQUENCE [LARGE SCALE GENOMIC DNA]</scope>
    <source>
        <strain evidence="5 6">JCM 3315</strain>
    </source>
</reference>
<keyword evidence="2 3" id="KW-0808">Transferase</keyword>
<evidence type="ECO:0000313" key="5">
    <source>
        <dbReference type="EMBL" id="KHF44442.1"/>
    </source>
</evidence>
<comment type="similarity">
    <text evidence="1 3">Belongs to the thiolase-like superfamily. Beta-ketoacyl-ACP synthases family.</text>
</comment>
<evidence type="ECO:0000259" key="4">
    <source>
        <dbReference type="PROSITE" id="PS52004"/>
    </source>
</evidence>
<dbReference type="SMART" id="SM00825">
    <property type="entry name" value="PKS_KS"/>
    <property type="match status" value="1"/>
</dbReference>
<dbReference type="OrthoDB" id="9808669at2"/>
<dbReference type="InterPro" id="IPR014030">
    <property type="entry name" value="Ketoacyl_synth_N"/>
</dbReference>
<dbReference type="GO" id="GO:0004315">
    <property type="term" value="F:3-oxoacyl-[acyl-carrier-protein] synthase activity"/>
    <property type="evidence" value="ECO:0007669"/>
    <property type="project" value="TreeGrafter"/>
</dbReference>
<evidence type="ECO:0000313" key="6">
    <source>
        <dbReference type="Proteomes" id="UP000030848"/>
    </source>
</evidence>
<evidence type="ECO:0000256" key="3">
    <source>
        <dbReference type="RuleBase" id="RU003694"/>
    </source>
</evidence>
<dbReference type="PROSITE" id="PS52004">
    <property type="entry name" value="KS3_2"/>
    <property type="match status" value="1"/>
</dbReference>
<feature type="domain" description="Ketosynthase family 3 (KS3)" evidence="4">
    <location>
        <begin position="4"/>
        <end position="407"/>
    </location>
</feature>
<organism evidence="5 6">
    <name type="scientific">Saccharomonospora viridis</name>
    <dbReference type="NCBI Taxonomy" id="1852"/>
    <lineage>
        <taxon>Bacteria</taxon>
        <taxon>Bacillati</taxon>
        <taxon>Actinomycetota</taxon>
        <taxon>Actinomycetes</taxon>
        <taxon>Pseudonocardiales</taxon>
        <taxon>Pseudonocardiaceae</taxon>
        <taxon>Saccharomonospora</taxon>
    </lineage>
</organism>
<dbReference type="EMBL" id="JRZE01000003">
    <property type="protein sequence ID" value="KHF44442.1"/>
    <property type="molecule type" value="Genomic_DNA"/>
</dbReference>
<dbReference type="Proteomes" id="UP000030848">
    <property type="component" value="Unassembled WGS sequence"/>
</dbReference>
<sequence length="409" mass="43337">MSPRGGIEICGVGAVTGYGWGRRALWEGLRSAKPAATLTRGYGFDHFDDADVESGKSDNSSDNSTVSGENCGWVARVPHGGDSADGRGRFARAMRAAAREAIEDALRRGWCRGRRVGLLHAVVLGEVDLWKDFYLAERGDLKAREYLALMPSTPVSTLMQEYGFHGPAMNVSAMCASGNAGLLTAKLWLDVGIVDDVVFVATDLSLTPENVRHFVRLGVTVVDAEPLDGCRPFQEGSRGFVMGEASVAFVLSRNTHAGYATVLGGAMTHDAYHVTSIDPELSQVRRCLTEALDDAGVSAGDIGYLNTHGPGTRQCDAAESTLADELFGADTGMYSVKPLVGHCQGAAAAVELAVTALGYEYGYVPAPPRVARAHPKLRNGVVDIDDRLTLKSSLGMGGHNSAVVLAPPE</sequence>
<evidence type="ECO:0000256" key="1">
    <source>
        <dbReference type="ARBA" id="ARBA00008467"/>
    </source>
</evidence>
<dbReference type="InterPro" id="IPR020841">
    <property type="entry name" value="PKS_Beta-ketoAc_synthase_dom"/>
</dbReference>